<reference evidence="3" key="1">
    <citation type="journal article" date="2019" name="Int. J. Syst. Evol. Microbiol.">
        <title>The Global Catalogue of Microorganisms (GCM) 10K type strain sequencing project: providing services to taxonomists for standard genome sequencing and annotation.</title>
        <authorList>
            <consortium name="The Broad Institute Genomics Platform"/>
            <consortium name="The Broad Institute Genome Sequencing Center for Infectious Disease"/>
            <person name="Wu L."/>
            <person name="Ma J."/>
        </authorList>
    </citation>
    <scope>NUCLEOTIDE SEQUENCE [LARGE SCALE GENOMIC DNA]</scope>
    <source>
        <strain evidence="3">CGMCC 4.7645</strain>
    </source>
</reference>
<evidence type="ECO:0000313" key="2">
    <source>
        <dbReference type="EMBL" id="MFD2421893.1"/>
    </source>
</evidence>
<dbReference type="SMART" id="SM00347">
    <property type="entry name" value="HTH_MARR"/>
    <property type="match status" value="1"/>
</dbReference>
<dbReference type="Gene3D" id="1.10.10.10">
    <property type="entry name" value="Winged helix-like DNA-binding domain superfamily/Winged helix DNA-binding domain"/>
    <property type="match status" value="1"/>
</dbReference>
<dbReference type="InterPro" id="IPR036388">
    <property type="entry name" value="WH-like_DNA-bd_sf"/>
</dbReference>
<dbReference type="EMBL" id="JBHUKR010000023">
    <property type="protein sequence ID" value="MFD2421893.1"/>
    <property type="molecule type" value="Genomic_DNA"/>
</dbReference>
<accession>A0ABW5G3L7</accession>
<dbReference type="RefSeq" id="WP_378270712.1">
    <property type="nucleotide sequence ID" value="NZ_JBHUKR010000023.1"/>
</dbReference>
<keyword evidence="3" id="KW-1185">Reference proteome</keyword>
<dbReference type="InterPro" id="IPR000835">
    <property type="entry name" value="HTH_MarR-typ"/>
</dbReference>
<dbReference type="Proteomes" id="UP001597417">
    <property type="component" value="Unassembled WGS sequence"/>
</dbReference>
<dbReference type="SUPFAM" id="SSF46785">
    <property type="entry name" value="Winged helix' DNA-binding domain"/>
    <property type="match status" value="1"/>
</dbReference>
<dbReference type="InterPro" id="IPR039422">
    <property type="entry name" value="MarR/SlyA-like"/>
</dbReference>
<sequence>MADRSLLDEHRSRPGLMLALLGNEAMRRLRDAHTAHGLSPRQFELLGLLHDRGPLGQTELGQLMGIAPSILVTQLNPLETEDLIVRERDQADRRRHVVALTDTGRTRLREASKAQHEAEDALFAKLTATQRQQLGRLLTVIRDDLTNGDDKCASPASLEEQQPK</sequence>
<gene>
    <name evidence="2" type="ORF">ACFSXZ_36755</name>
</gene>
<proteinExistence type="predicted"/>
<dbReference type="InterPro" id="IPR036390">
    <property type="entry name" value="WH_DNA-bd_sf"/>
</dbReference>
<feature type="domain" description="HTH marR-type" evidence="1">
    <location>
        <begin position="1"/>
        <end position="143"/>
    </location>
</feature>
<dbReference type="PANTHER" id="PTHR33164">
    <property type="entry name" value="TRANSCRIPTIONAL REGULATOR, MARR FAMILY"/>
    <property type="match status" value="1"/>
</dbReference>
<protein>
    <submittedName>
        <fullName evidence="2">MarR family winged helix-turn-helix transcriptional regulator</fullName>
    </submittedName>
</protein>
<organism evidence="2 3">
    <name type="scientific">Amycolatopsis pigmentata</name>
    <dbReference type="NCBI Taxonomy" id="450801"/>
    <lineage>
        <taxon>Bacteria</taxon>
        <taxon>Bacillati</taxon>
        <taxon>Actinomycetota</taxon>
        <taxon>Actinomycetes</taxon>
        <taxon>Pseudonocardiales</taxon>
        <taxon>Pseudonocardiaceae</taxon>
        <taxon>Amycolatopsis</taxon>
    </lineage>
</organism>
<dbReference type="PROSITE" id="PS50995">
    <property type="entry name" value="HTH_MARR_2"/>
    <property type="match status" value="1"/>
</dbReference>
<comment type="caution">
    <text evidence="2">The sequence shown here is derived from an EMBL/GenBank/DDBJ whole genome shotgun (WGS) entry which is preliminary data.</text>
</comment>
<evidence type="ECO:0000313" key="3">
    <source>
        <dbReference type="Proteomes" id="UP001597417"/>
    </source>
</evidence>
<evidence type="ECO:0000259" key="1">
    <source>
        <dbReference type="PROSITE" id="PS50995"/>
    </source>
</evidence>
<dbReference type="PANTHER" id="PTHR33164:SF43">
    <property type="entry name" value="HTH-TYPE TRANSCRIPTIONAL REPRESSOR YETL"/>
    <property type="match status" value="1"/>
</dbReference>
<name>A0ABW5G3L7_9PSEU</name>
<dbReference type="Pfam" id="PF01047">
    <property type="entry name" value="MarR"/>
    <property type="match status" value="1"/>
</dbReference>